<organism evidence="3 4">
    <name type="scientific">Trichuris suis</name>
    <name type="common">pig whipworm</name>
    <dbReference type="NCBI Taxonomy" id="68888"/>
    <lineage>
        <taxon>Eukaryota</taxon>
        <taxon>Metazoa</taxon>
        <taxon>Ecdysozoa</taxon>
        <taxon>Nematoda</taxon>
        <taxon>Enoplea</taxon>
        <taxon>Dorylaimia</taxon>
        <taxon>Trichinellida</taxon>
        <taxon>Trichuridae</taxon>
        <taxon>Trichuris</taxon>
    </lineage>
</organism>
<reference evidence="3 4" key="1">
    <citation type="journal article" date="2014" name="Nat. Genet.">
        <title>Genome and transcriptome of the porcine whipworm Trichuris suis.</title>
        <authorList>
            <person name="Jex A.R."/>
            <person name="Nejsum P."/>
            <person name="Schwarz E.M."/>
            <person name="Hu L."/>
            <person name="Young N.D."/>
            <person name="Hall R.S."/>
            <person name="Korhonen P.K."/>
            <person name="Liao S."/>
            <person name="Thamsborg S."/>
            <person name="Xia J."/>
            <person name="Xu P."/>
            <person name="Wang S."/>
            <person name="Scheerlinck J.P."/>
            <person name="Hofmann A."/>
            <person name="Sternberg P.W."/>
            <person name="Wang J."/>
            <person name="Gasser R.B."/>
        </authorList>
    </citation>
    <scope>NUCLEOTIDE SEQUENCE [LARGE SCALE GENOMIC DNA]</scope>
    <source>
        <strain evidence="3">DCEP-RM93M</strain>
    </source>
</reference>
<evidence type="ECO:0000259" key="2">
    <source>
        <dbReference type="PROSITE" id="PS50238"/>
    </source>
</evidence>
<accession>A0A085LJ21</accession>
<gene>
    <name evidence="3" type="ORF">M513_14156</name>
</gene>
<dbReference type="Proteomes" id="UP000030764">
    <property type="component" value="Unassembled WGS sequence"/>
</dbReference>
<dbReference type="PANTHER" id="PTHR14130:SF14">
    <property type="entry name" value="RHO GTPASE-ACTIVATING PROTEIN 92B"/>
    <property type="match status" value="1"/>
</dbReference>
<evidence type="ECO:0000313" key="3">
    <source>
        <dbReference type="EMBL" id="KFD44967.1"/>
    </source>
</evidence>
<dbReference type="GO" id="GO:0035020">
    <property type="term" value="P:regulation of Rac protein signal transduction"/>
    <property type="evidence" value="ECO:0007669"/>
    <property type="project" value="TreeGrafter"/>
</dbReference>
<dbReference type="SUPFAM" id="SSF48350">
    <property type="entry name" value="GTPase activation domain, GAP"/>
    <property type="match status" value="1"/>
</dbReference>
<evidence type="ECO:0000313" key="4">
    <source>
        <dbReference type="Proteomes" id="UP000030764"/>
    </source>
</evidence>
<feature type="domain" description="Rho-GAP" evidence="2">
    <location>
        <begin position="33"/>
        <end position="237"/>
    </location>
</feature>
<name>A0A085LJ21_9BILA</name>
<proteinExistence type="predicted"/>
<keyword evidence="1" id="KW-0343">GTPase activation</keyword>
<evidence type="ECO:0000256" key="1">
    <source>
        <dbReference type="ARBA" id="ARBA00022468"/>
    </source>
</evidence>
<dbReference type="AlphaFoldDB" id="A0A085LJ21"/>
<dbReference type="Pfam" id="PF00620">
    <property type="entry name" value="RhoGAP"/>
    <property type="match status" value="1"/>
</dbReference>
<dbReference type="InterPro" id="IPR008936">
    <property type="entry name" value="Rho_GTPase_activation_prot"/>
</dbReference>
<dbReference type="PROSITE" id="PS50238">
    <property type="entry name" value="RHOGAP"/>
    <property type="match status" value="1"/>
</dbReference>
<dbReference type="Gene3D" id="1.10.555.10">
    <property type="entry name" value="Rho GTPase activation protein"/>
    <property type="match status" value="1"/>
</dbReference>
<protein>
    <recommendedName>
        <fullName evidence="2">Rho-GAP domain-containing protein</fullName>
    </recommendedName>
</protein>
<dbReference type="InterPro" id="IPR000198">
    <property type="entry name" value="RhoGAP_dom"/>
</dbReference>
<dbReference type="GO" id="GO:0007165">
    <property type="term" value="P:signal transduction"/>
    <property type="evidence" value="ECO:0007669"/>
    <property type="project" value="InterPro"/>
</dbReference>
<dbReference type="PANTHER" id="PTHR14130">
    <property type="entry name" value="3BP-1 RELATED RHOGAP"/>
    <property type="match status" value="1"/>
</dbReference>
<dbReference type="GO" id="GO:0005096">
    <property type="term" value="F:GTPase activator activity"/>
    <property type="evidence" value="ECO:0007669"/>
    <property type="project" value="UniProtKB-KW"/>
</dbReference>
<feature type="non-terminal residue" evidence="3">
    <location>
        <position position="259"/>
    </location>
</feature>
<dbReference type="EMBL" id="KL364013">
    <property type="protein sequence ID" value="KFD44967.1"/>
    <property type="molecule type" value="Genomic_DNA"/>
</dbReference>
<dbReference type="SMART" id="SM00324">
    <property type="entry name" value="RhoGAP"/>
    <property type="match status" value="1"/>
</dbReference>
<dbReference type="GO" id="GO:0032956">
    <property type="term" value="P:regulation of actin cytoskeleton organization"/>
    <property type="evidence" value="ECO:0007669"/>
    <property type="project" value="TreeGrafter"/>
</dbReference>
<sequence>MQFYKKAYDALENCLTAVTERIDRHPRRPVYGQSLEKHLRYSSREIALVLEVCCAALTDIGLNAEGLFRIPGNSLKVRRLKTAFDAGELDLSEFEFDPHAIAGALKQYLRELPEPLLCNNFYDEWLEAIGFACFIVYLFLQLSICRKESLQERLSSIKRVLEKVPECNYKNIRYLIKFLCKVAQNHAVTKMTAQNLAIIFGPSLLWSATVDDSASLAPNSQVGLLIDCLISNSNYFFPDEIQFTSPLISSLHGRDSSGV</sequence>
<keyword evidence="4" id="KW-1185">Reference proteome</keyword>
<dbReference type="InterPro" id="IPR047165">
    <property type="entry name" value="RHG17/44/SH3BP1-like"/>
</dbReference>